<dbReference type="RefSeq" id="WP_339586781.1">
    <property type="nucleotide sequence ID" value="NZ_JBBHJZ010000002.1"/>
</dbReference>
<protein>
    <recommendedName>
        <fullName evidence="3">Alpha/beta hydrolase</fullName>
    </recommendedName>
</protein>
<evidence type="ECO:0008006" key="3">
    <source>
        <dbReference type="Google" id="ProtNLM"/>
    </source>
</evidence>
<evidence type="ECO:0000313" key="1">
    <source>
        <dbReference type="EMBL" id="MEJ5976819.1"/>
    </source>
</evidence>
<name>A0ABU8RVL1_9SPHN</name>
<gene>
    <name evidence="1" type="ORF">WG901_09255</name>
</gene>
<organism evidence="1 2">
    <name type="scientific">Novosphingobium anseongense</name>
    <dbReference type="NCBI Taxonomy" id="3133436"/>
    <lineage>
        <taxon>Bacteria</taxon>
        <taxon>Pseudomonadati</taxon>
        <taxon>Pseudomonadota</taxon>
        <taxon>Alphaproteobacteria</taxon>
        <taxon>Sphingomonadales</taxon>
        <taxon>Sphingomonadaceae</taxon>
        <taxon>Novosphingobium</taxon>
    </lineage>
</organism>
<evidence type="ECO:0000313" key="2">
    <source>
        <dbReference type="Proteomes" id="UP001361239"/>
    </source>
</evidence>
<comment type="caution">
    <text evidence="1">The sequence shown here is derived from an EMBL/GenBank/DDBJ whole genome shotgun (WGS) entry which is preliminary data.</text>
</comment>
<dbReference type="InterPro" id="IPR029045">
    <property type="entry name" value="ClpP/crotonase-like_dom_sf"/>
</dbReference>
<sequence length="442" mass="47553">MLPLFALLPQPSAAQVLPYDLDFAESEPATVPAAEPGSERAVDVAKAPVANSEAAYGPFRVLDAQRVALVGITDSDSVAHFETLLRDNPGIATIEMVDCPGTGDDRANLRLGRLIRAKGLATHVPANGFVASGAVELYLAGQRRSAENGAEFAVHSWEDDAGHEPSDFAADAPQNRAYLDYYQAMGMSDDEARSFYAMTNSVPFSSAKWLSAREMDRWARFDVPAAVPATAPAQVTAPQYARAARPASLGFRARNYGPFRVLDDTRAAMVGVTNAATPAAFNAMLRDHPGIATIDMVECPGTDDDRANLRLGQMIRAKGIATHVPANGWVASGAVELFLAGVKKSAEPSARFAVHSWEDDTGRGPSDYSMNAPKNRAYLDYYRTMGMSDGEARAFYAMTNSVPFSRARWLSAAELARWTRIERANPARGRFAQAAIGGRAAF</sequence>
<dbReference type="Proteomes" id="UP001361239">
    <property type="component" value="Unassembled WGS sequence"/>
</dbReference>
<dbReference type="EMBL" id="JBBHJZ010000002">
    <property type="protein sequence ID" value="MEJ5976819.1"/>
    <property type="molecule type" value="Genomic_DNA"/>
</dbReference>
<reference evidence="1 2" key="1">
    <citation type="submission" date="2024-03" db="EMBL/GenBank/DDBJ databases">
        <authorList>
            <person name="Jo J.-H."/>
        </authorList>
    </citation>
    <scope>NUCLEOTIDE SEQUENCE [LARGE SCALE GENOMIC DNA]</scope>
    <source>
        <strain evidence="1 2">PS1R-30</strain>
    </source>
</reference>
<dbReference type="SUPFAM" id="SSF52096">
    <property type="entry name" value="ClpP/crotonase"/>
    <property type="match status" value="2"/>
</dbReference>
<keyword evidence="2" id="KW-1185">Reference proteome</keyword>
<accession>A0ABU8RVL1</accession>
<proteinExistence type="predicted"/>